<feature type="modified residue" description="4-aspartylphosphate" evidence="4">
    <location>
        <position position="64"/>
    </location>
</feature>
<dbReference type="CDD" id="cd00009">
    <property type="entry name" value="AAA"/>
    <property type="match status" value="1"/>
</dbReference>
<feature type="domain" description="Sigma-54 factor interaction" evidence="5">
    <location>
        <begin position="151"/>
        <end position="380"/>
    </location>
</feature>
<dbReference type="FunFam" id="3.40.50.300:FF:000006">
    <property type="entry name" value="DNA-binding transcriptional regulator NtrC"/>
    <property type="match status" value="1"/>
</dbReference>
<dbReference type="SUPFAM" id="SSF52540">
    <property type="entry name" value="P-loop containing nucleoside triphosphate hydrolases"/>
    <property type="match status" value="1"/>
</dbReference>
<evidence type="ECO:0000256" key="3">
    <source>
        <dbReference type="ARBA" id="ARBA00022840"/>
    </source>
</evidence>
<protein>
    <submittedName>
        <fullName evidence="7">Probable sigma-54 dependent two-component system response regulatory protein</fullName>
    </submittedName>
</protein>
<dbReference type="GO" id="GO:0006355">
    <property type="term" value="P:regulation of DNA-templated transcription"/>
    <property type="evidence" value="ECO:0007669"/>
    <property type="project" value="InterPro"/>
</dbReference>
<dbReference type="Pfam" id="PF25601">
    <property type="entry name" value="AAA_lid_14"/>
    <property type="match status" value="1"/>
</dbReference>
<dbReference type="InterPro" id="IPR002078">
    <property type="entry name" value="Sigma_54_int"/>
</dbReference>
<reference evidence="7 8" key="1">
    <citation type="submission" date="2017-11" db="EMBL/GenBank/DDBJ databases">
        <authorList>
            <person name="Duchaud E."/>
        </authorList>
    </citation>
    <scope>NUCLEOTIDE SEQUENCE [LARGE SCALE GENOMIC DNA]</scope>
    <source>
        <strain evidence="7 8">TNO010</strain>
    </source>
</reference>
<dbReference type="Gene3D" id="3.40.50.300">
    <property type="entry name" value="P-loop containing nucleotide triphosphate hydrolases"/>
    <property type="match status" value="1"/>
</dbReference>
<dbReference type="PANTHER" id="PTHR32071">
    <property type="entry name" value="TRANSCRIPTIONAL REGULATORY PROTEIN"/>
    <property type="match status" value="1"/>
</dbReference>
<evidence type="ECO:0000313" key="8">
    <source>
        <dbReference type="Proteomes" id="UP000490060"/>
    </source>
</evidence>
<dbReference type="SMART" id="SM00382">
    <property type="entry name" value="AAA"/>
    <property type="match status" value="1"/>
</dbReference>
<dbReference type="SUPFAM" id="SSF52172">
    <property type="entry name" value="CheY-like"/>
    <property type="match status" value="1"/>
</dbReference>
<dbReference type="Pfam" id="PF00072">
    <property type="entry name" value="Response_reg"/>
    <property type="match status" value="1"/>
</dbReference>
<dbReference type="Pfam" id="PF00158">
    <property type="entry name" value="Sigma54_activat"/>
    <property type="match status" value="1"/>
</dbReference>
<dbReference type="InterPro" id="IPR027417">
    <property type="entry name" value="P-loop_NTPase"/>
</dbReference>
<sequence>MAIVAQKMKNMSKILIIEDEAAIRRVLTKIISEENDAYQVSEAQDGLIGLEMIKNNDYDLVLCDIKMPKMDGVEVLERAKKIKPETAMVMISGHGDLDTAVNTMRLGAFDYISKPPDLNRLLNTVRNALDKTALVVENKRLKKKVSKNYQMIGDSDAITHIKEIIEKVATTDARVLITGPNGTGKELVAHWLHEKSDRVKASMIEVNCAAIPSELIESELFGHVKGSFTGANKDRAGKFEAANGGTIFLDEIGDMSLSAQAKVLRALQENKIQRVGSDKDIKVNVRIVAATNKDLKKEISEGRFREDLYHRLAVILIKVPSLNDRRTDIPLLIDFFTSKISDEQGTPKKAFSKQAIKLLQEYDWTGNIRELRNVVERLIILGEKEISEKDVKLFASK</sequence>
<organism evidence="7 8">
    <name type="scientific">Tenacibaculum finnmarkense genomovar ulcerans</name>
    <dbReference type="NCBI Taxonomy" id="2781388"/>
    <lineage>
        <taxon>Bacteria</taxon>
        <taxon>Pseudomonadati</taxon>
        <taxon>Bacteroidota</taxon>
        <taxon>Flavobacteriia</taxon>
        <taxon>Flavobacteriales</taxon>
        <taxon>Flavobacteriaceae</taxon>
        <taxon>Tenacibaculum</taxon>
        <taxon>Tenacibaculum finnmarkense</taxon>
    </lineage>
</organism>
<dbReference type="PROSITE" id="PS00676">
    <property type="entry name" value="SIGMA54_INTERACT_2"/>
    <property type="match status" value="1"/>
</dbReference>
<gene>
    <name evidence="7" type="primary">zraR</name>
    <name evidence="7" type="ORF">TNO010_220099</name>
</gene>
<dbReference type="InterPro" id="IPR003593">
    <property type="entry name" value="AAA+_ATPase"/>
</dbReference>
<keyword evidence="1 4" id="KW-0597">Phosphoprotein</keyword>
<feature type="domain" description="Response regulatory" evidence="6">
    <location>
        <begin position="13"/>
        <end position="129"/>
    </location>
</feature>
<dbReference type="Gene3D" id="1.10.8.60">
    <property type="match status" value="1"/>
</dbReference>
<dbReference type="PROSITE" id="PS50110">
    <property type="entry name" value="RESPONSE_REGULATORY"/>
    <property type="match status" value="1"/>
</dbReference>
<evidence type="ECO:0000313" key="7">
    <source>
        <dbReference type="EMBL" id="SOU88660.1"/>
    </source>
</evidence>
<proteinExistence type="predicted"/>
<evidence type="ECO:0000256" key="2">
    <source>
        <dbReference type="ARBA" id="ARBA00022741"/>
    </source>
</evidence>
<keyword evidence="2" id="KW-0547">Nucleotide-binding</keyword>
<dbReference type="AlphaFoldDB" id="A0A2I2M9C1"/>
<evidence type="ECO:0000259" key="5">
    <source>
        <dbReference type="PROSITE" id="PS50045"/>
    </source>
</evidence>
<dbReference type="GO" id="GO:0005524">
    <property type="term" value="F:ATP binding"/>
    <property type="evidence" value="ECO:0007669"/>
    <property type="project" value="UniProtKB-KW"/>
</dbReference>
<dbReference type="InterPro" id="IPR025943">
    <property type="entry name" value="Sigma_54_int_dom_ATP-bd_2"/>
</dbReference>
<dbReference type="GO" id="GO:0000160">
    <property type="term" value="P:phosphorelay signal transduction system"/>
    <property type="evidence" value="ECO:0007669"/>
    <property type="project" value="InterPro"/>
</dbReference>
<dbReference type="PROSITE" id="PS50045">
    <property type="entry name" value="SIGMA54_INTERACT_4"/>
    <property type="match status" value="1"/>
</dbReference>
<dbReference type="Gene3D" id="3.40.50.2300">
    <property type="match status" value="1"/>
</dbReference>
<dbReference type="InterPro" id="IPR058031">
    <property type="entry name" value="AAA_lid_NorR"/>
</dbReference>
<accession>A0A2I2M9C1</accession>
<dbReference type="EMBL" id="OENE01000015">
    <property type="protein sequence ID" value="SOU88660.1"/>
    <property type="molecule type" value="Genomic_DNA"/>
</dbReference>
<evidence type="ECO:0000256" key="1">
    <source>
        <dbReference type="ARBA" id="ARBA00022553"/>
    </source>
</evidence>
<dbReference type="SMART" id="SM00448">
    <property type="entry name" value="REC"/>
    <property type="match status" value="1"/>
</dbReference>
<keyword evidence="3" id="KW-0067">ATP-binding</keyword>
<evidence type="ECO:0000259" key="6">
    <source>
        <dbReference type="PROSITE" id="PS50110"/>
    </source>
</evidence>
<dbReference type="PANTHER" id="PTHR32071:SF17">
    <property type="entry name" value="TRANSCRIPTIONAL REGULATOR (NTRC FAMILY)"/>
    <property type="match status" value="1"/>
</dbReference>
<dbReference type="InterPro" id="IPR011006">
    <property type="entry name" value="CheY-like_superfamily"/>
</dbReference>
<evidence type="ECO:0000256" key="4">
    <source>
        <dbReference type="PROSITE-ProRule" id="PRU00169"/>
    </source>
</evidence>
<dbReference type="Proteomes" id="UP000490060">
    <property type="component" value="Unassembled WGS sequence"/>
</dbReference>
<name>A0A2I2M9C1_9FLAO</name>
<dbReference type="InterPro" id="IPR001789">
    <property type="entry name" value="Sig_transdc_resp-reg_receiver"/>
</dbReference>